<sequence length="305" mass="33177">METNTTLLFEPVSGDERLESLIAGASISLLEISNAQIYSLYKCDYTALWGHAADMSSLVEDYRAEAEALEFSPGMAPAYEQFFVALDEFAATAALFNGSTHLNQSVTDDGLHHLALGIEHLSGALLDCNLSHTESPDTPAVLASLVEDTVALFPDSLQIGERFVYEDERKENSASLIVGPITWSNAFQTTGTKQVRYAAELGKAYLLVTVRVTHLGHKGEGANTVLQTPEESAFLLHYAGETSRPLKVPGPTTRGEPYSKVRLNRHESTAGYLFFEVPDDLDPAFAHLRANIGGESPAWVLGERS</sequence>
<organism evidence="1 2">
    <name type="scientific">Methanoculleus formosensis</name>
    <dbReference type="NCBI Taxonomy" id="2590886"/>
    <lineage>
        <taxon>Archaea</taxon>
        <taxon>Methanobacteriati</taxon>
        <taxon>Methanobacteriota</taxon>
        <taxon>Stenosarchaea group</taxon>
        <taxon>Methanomicrobia</taxon>
        <taxon>Methanomicrobiales</taxon>
        <taxon>Methanomicrobiaceae</taxon>
        <taxon>Methanoculleus</taxon>
    </lineage>
</organism>
<name>A0A9E5DF49_9EURY</name>
<dbReference type="Proteomes" id="UP001065682">
    <property type="component" value="Unassembled WGS sequence"/>
</dbReference>
<evidence type="ECO:0000313" key="2">
    <source>
        <dbReference type="Proteomes" id="UP001065682"/>
    </source>
</evidence>
<accession>A0A9E5DF49</accession>
<dbReference type="AlphaFoldDB" id="A0A9E5DF49"/>
<evidence type="ECO:0000313" key="1">
    <source>
        <dbReference type="EMBL" id="MCT8338324.1"/>
    </source>
</evidence>
<dbReference type="RefSeq" id="WP_261598468.1">
    <property type="nucleotide sequence ID" value="NZ_VHLL01000012.1"/>
</dbReference>
<dbReference type="EMBL" id="VHLL01000012">
    <property type="protein sequence ID" value="MCT8338324.1"/>
    <property type="molecule type" value="Genomic_DNA"/>
</dbReference>
<protein>
    <submittedName>
        <fullName evidence="1">Uncharacterized protein</fullName>
    </submittedName>
</protein>
<proteinExistence type="predicted"/>
<gene>
    <name evidence="1" type="ORF">FKB36_12720</name>
</gene>
<comment type="caution">
    <text evidence="1">The sequence shown here is derived from an EMBL/GenBank/DDBJ whole genome shotgun (WGS) entry which is preliminary data.</text>
</comment>
<reference evidence="1" key="1">
    <citation type="submission" date="2019-06" db="EMBL/GenBank/DDBJ databases">
        <title>Methanoculleus strain from Tamsui River, Taipei, Taiwan.</title>
        <authorList>
            <person name="You Y.-T."/>
            <person name="Chen S.-C."/>
            <person name="Lai S.-J."/>
            <person name="Lee Y.-C."/>
            <person name="Lai M.-C."/>
        </authorList>
    </citation>
    <scope>NUCLEOTIDE SEQUENCE</scope>
    <source>
        <strain evidence="1">Afa-1</strain>
    </source>
</reference>
<keyword evidence="2" id="KW-1185">Reference proteome</keyword>